<proteinExistence type="predicted"/>
<evidence type="ECO:0000256" key="1">
    <source>
        <dbReference type="SAM" id="MobiDB-lite"/>
    </source>
</evidence>
<feature type="region of interest" description="Disordered" evidence="1">
    <location>
        <begin position="209"/>
        <end position="261"/>
    </location>
</feature>
<evidence type="ECO:0000313" key="2">
    <source>
        <dbReference type="EMBL" id="KAK8055410.1"/>
    </source>
</evidence>
<accession>A0ABR1U951</accession>
<sequence>MKSSAIAMAVGATAVSADMPVNFTSFTSAYSGDKCVFSKANGGVYSLPSDKCTQTEAMASILGSDSSPVAFTATSDYKVSKPTGASGNGPYTFGGSSFTPSGTYILTGNSWTTTFTGTGSDYGAWATSVASSDCETDTTVTSTVRGTVRVTVHRSSAPTSTGAWSSGASWDSSAAPASSAWPSGASWGSSAAPTSAWSSGASWDSSAAPTASSAWSSGAESSAAPATTGTWSSGASWDSSAAPTSTGAWSAGASSDSSAAPAVSSAWSSGASWESSAAPTGSAYSSGASWDSASSYGWATVTAGSKPSGAAGPYNGTWGSTTAAGATPNAPSGTGAANPTVVPINGGSSVKTATGMLAAVAMFAMVAL</sequence>
<evidence type="ECO:0000313" key="3">
    <source>
        <dbReference type="Proteomes" id="UP001444661"/>
    </source>
</evidence>
<keyword evidence="3" id="KW-1185">Reference proteome</keyword>
<gene>
    <name evidence="2" type="ORF">PG993_000637</name>
</gene>
<organism evidence="2 3">
    <name type="scientific">Apiospora rasikravindrae</name>
    <dbReference type="NCBI Taxonomy" id="990691"/>
    <lineage>
        <taxon>Eukaryota</taxon>
        <taxon>Fungi</taxon>
        <taxon>Dikarya</taxon>
        <taxon>Ascomycota</taxon>
        <taxon>Pezizomycotina</taxon>
        <taxon>Sordariomycetes</taxon>
        <taxon>Xylariomycetidae</taxon>
        <taxon>Amphisphaeriales</taxon>
        <taxon>Apiosporaceae</taxon>
        <taxon>Apiospora</taxon>
    </lineage>
</organism>
<comment type="caution">
    <text evidence="2">The sequence shown here is derived from an EMBL/GenBank/DDBJ whole genome shotgun (WGS) entry which is preliminary data.</text>
</comment>
<reference evidence="2 3" key="1">
    <citation type="submission" date="2023-01" db="EMBL/GenBank/DDBJ databases">
        <title>Analysis of 21 Apiospora genomes using comparative genomics revels a genus with tremendous synthesis potential of carbohydrate active enzymes and secondary metabolites.</title>
        <authorList>
            <person name="Sorensen T."/>
        </authorList>
    </citation>
    <scope>NUCLEOTIDE SEQUENCE [LARGE SCALE GENOMIC DNA]</scope>
    <source>
        <strain evidence="2 3">CBS 33761</strain>
    </source>
</reference>
<protein>
    <submittedName>
        <fullName evidence="2">Uncharacterized protein</fullName>
    </submittedName>
</protein>
<name>A0ABR1U951_9PEZI</name>
<dbReference type="EMBL" id="JAQQWK010000001">
    <property type="protein sequence ID" value="KAK8055410.1"/>
    <property type="molecule type" value="Genomic_DNA"/>
</dbReference>
<dbReference type="Proteomes" id="UP001444661">
    <property type="component" value="Unassembled WGS sequence"/>
</dbReference>